<name>X1HQS3_9ZZZZ</name>
<gene>
    <name evidence="1" type="ORF">S03H2_45623</name>
</gene>
<reference evidence="1" key="1">
    <citation type="journal article" date="2014" name="Front. Microbiol.">
        <title>High frequency of phylogenetically diverse reductive dehalogenase-homologous genes in deep subseafloor sedimentary metagenomes.</title>
        <authorList>
            <person name="Kawai M."/>
            <person name="Futagami T."/>
            <person name="Toyoda A."/>
            <person name="Takaki Y."/>
            <person name="Nishi S."/>
            <person name="Hori S."/>
            <person name="Arai W."/>
            <person name="Tsubouchi T."/>
            <person name="Morono Y."/>
            <person name="Uchiyama I."/>
            <person name="Ito T."/>
            <person name="Fujiyama A."/>
            <person name="Inagaki F."/>
            <person name="Takami H."/>
        </authorList>
    </citation>
    <scope>NUCLEOTIDE SEQUENCE</scope>
    <source>
        <strain evidence="1">Expedition CK06-06</strain>
    </source>
</reference>
<proteinExistence type="predicted"/>
<protein>
    <submittedName>
        <fullName evidence="1">Uncharacterized protein</fullName>
    </submittedName>
</protein>
<dbReference type="AlphaFoldDB" id="X1HQS3"/>
<sequence>AENNPVPIEVKNQPGFFTIPRWPILGYLKNLAKKNSEEPRQEVTKFLIEFIDSIIENETKGKVDNFRTNETIIELISYLPKSEIKEKHINFVSTITETKLKSTLVAVKLKDYLIPRLLSIQAKDLLLTLFQIILNFKDAPKNSHKKYIPMFERYWLKKTLDQHSKAIGQLCGVSAAKIGIAKIKELAEKDKNEFSVWRIPCIEDHEQRIRNDEYAYIIIDFVRDILLSAETEAARDLLGELLIDSPEILRRIALHTINRRYNEFGEL</sequence>
<accession>X1HQS3</accession>
<feature type="non-terminal residue" evidence="1">
    <location>
        <position position="1"/>
    </location>
</feature>
<organism evidence="1">
    <name type="scientific">marine sediment metagenome</name>
    <dbReference type="NCBI Taxonomy" id="412755"/>
    <lineage>
        <taxon>unclassified sequences</taxon>
        <taxon>metagenomes</taxon>
        <taxon>ecological metagenomes</taxon>
    </lineage>
</organism>
<feature type="non-terminal residue" evidence="1">
    <location>
        <position position="267"/>
    </location>
</feature>
<evidence type="ECO:0000313" key="1">
    <source>
        <dbReference type="EMBL" id="GAH72476.1"/>
    </source>
</evidence>
<dbReference type="EMBL" id="BARU01028599">
    <property type="protein sequence ID" value="GAH72476.1"/>
    <property type="molecule type" value="Genomic_DNA"/>
</dbReference>
<comment type="caution">
    <text evidence="1">The sequence shown here is derived from an EMBL/GenBank/DDBJ whole genome shotgun (WGS) entry which is preliminary data.</text>
</comment>